<sequence length="51" mass="5736">MNYIVCIMDRVRMPLSRPMISGQFRHSDEKRRGALPAREGSSSSKDRAIAG</sequence>
<name>D0WJQ2_SLAES</name>
<evidence type="ECO:0000256" key="1">
    <source>
        <dbReference type="SAM" id="MobiDB-lite"/>
    </source>
</evidence>
<feature type="region of interest" description="Disordered" evidence="1">
    <location>
        <begin position="21"/>
        <end position="51"/>
    </location>
</feature>
<protein>
    <submittedName>
        <fullName evidence="2">Uncharacterized protein</fullName>
    </submittedName>
</protein>
<proteinExistence type="predicted"/>
<dbReference type="AlphaFoldDB" id="D0WJQ2"/>
<reference evidence="2" key="1">
    <citation type="submission" date="2009-10" db="EMBL/GenBank/DDBJ databases">
        <authorList>
            <person name="Weinstock G."/>
            <person name="Sodergren E."/>
            <person name="Clifton S."/>
            <person name="Fulton L."/>
            <person name="Fulton B."/>
            <person name="Courtney L."/>
            <person name="Fronick C."/>
            <person name="Harrison M."/>
            <person name="Strong C."/>
            <person name="Farmer C."/>
            <person name="Delahaunty K."/>
            <person name="Markovic C."/>
            <person name="Hall O."/>
            <person name="Minx P."/>
            <person name="Tomlinson C."/>
            <person name="Mitreva M."/>
            <person name="Nelson J."/>
            <person name="Hou S."/>
            <person name="Wollam A."/>
            <person name="Pepin K.H."/>
            <person name="Johnson M."/>
            <person name="Bhonagiri V."/>
            <person name="Nash W.E."/>
            <person name="Warren W."/>
            <person name="Chinwalla A."/>
            <person name="Mardis E.R."/>
            <person name="Wilson R.K."/>
        </authorList>
    </citation>
    <scope>NUCLEOTIDE SEQUENCE [LARGE SCALE GENOMIC DNA]</scope>
    <source>
        <strain evidence="2">ATCC 700122</strain>
    </source>
</reference>
<evidence type="ECO:0000313" key="3">
    <source>
        <dbReference type="Proteomes" id="UP000006001"/>
    </source>
</evidence>
<comment type="caution">
    <text evidence="2">The sequence shown here is derived from an EMBL/GenBank/DDBJ whole genome shotgun (WGS) entry which is preliminary data.</text>
</comment>
<organism evidence="2 3">
    <name type="scientific">Slackia exigua (strain ATCC 700122 / DSM 15923 / CIP 105133 / JCM 11022 / KCTC 5966 / S-7)</name>
    <dbReference type="NCBI Taxonomy" id="649764"/>
    <lineage>
        <taxon>Bacteria</taxon>
        <taxon>Bacillati</taxon>
        <taxon>Actinomycetota</taxon>
        <taxon>Coriobacteriia</taxon>
        <taxon>Eggerthellales</taxon>
        <taxon>Eggerthellaceae</taxon>
        <taxon>Slackia</taxon>
    </lineage>
</organism>
<evidence type="ECO:0000313" key="2">
    <source>
        <dbReference type="EMBL" id="EEZ60600.1"/>
    </source>
</evidence>
<dbReference type="HOGENOM" id="CLU_3103881_0_0_11"/>
<dbReference type="Proteomes" id="UP000006001">
    <property type="component" value="Unassembled WGS sequence"/>
</dbReference>
<dbReference type="EMBL" id="ACUX02000019">
    <property type="protein sequence ID" value="EEZ60600.1"/>
    <property type="molecule type" value="Genomic_DNA"/>
</dbReference>
<accession>D0WJQ2</accession>
<keyword evidence="3" id="KW-1185">Reference proteome</keyword>
<gene>
    <name evidence="2" type="ORF">HMPREF0762_02079</name>
</gene>